<evidence type="ECO:0000256" key="8">
    <source>
        <dbReference type="ARBA" id="ARBA00074957"/>
    </source>
</evidence>
<evidence type="ECO:0000256" key="7">
    <source>
        <dbReference type="ARBA" id="ARBA00023228"/>
    </source>
</evidence>
<accession>A0A9Q0HGK7</accession>
<keyword evidence="5 9" id="KW-1133">Transmembrane helix</keyword>
<dbReference type="Proteomes" id="UP001151287">
    <property type="component" value="Unassembled WGS sequence"/>
</dbReference>
<dbReference type="GO" id="GO:0015184">
    <property type="term" value="F:L-cystine transmembrane transporter activity"/>
    <property type="evidence" value="ECO:0007669"/>
    <property type="project" value="TreeGrafter"/>
</dbReference>
<keyword evidence="7" id="KW-0458">Lysosome</keyword>
<dbReference type="SMART" id="SM00679">
    <property type="entry name" value="CTNS"/>
    <property type="match status" value="2"/>
</dbReference>
<comment type="caution">
    <text evidence="10">The sequence shown here is derived from an EMBL/GenBank/DDBJ whole genome shotgun (WGS) entry which is preliminary data.</text>
</comment>
<keyword evidence="4" id="KW-0677">Repeat</keyword>
<sequence length="317" mass="35772">MDSWNSIYEEVAYGVLGWISFLSWSLCFYPQVLLNYRRKSVVGFNFDFPALNLTKHTSYLVYNAAMYFNPEIHRQYHQKYGLNQMIPVGLNDVFFSIHALSLTIFTMYQIFIYERGTQKVSKTCIAITAIIWTSALVCIIIAWPKHSWLWLISVFNTFQVIITTIKYIPQAVTNFNRKSTVGWSIGFVFFDLFGGLFSFGQMCAQSIDQGSVVNFYGNLGKLLLSLEVMLFDLLFIVQHYVLYPEEGDKGNMVVPSEEAEPFIDSGMQRNKGSASKDDSTGTGTDDLMIVGVAVAATPNLKSGSVLAMEIDEGQRAI</sequence>
<keyword evidence="2" id="KW-0813">Transport</keyword>
<dbReference type="GO" id="GO:0005765">
    <property type="term" value="C:lysosomal membrane"/>
    <property type="evidence" value="ECO:0007669"/>
    <property type="project" value="UniProtKB-SubCell"/>
</dbReference>
<feature type="transmembrane region" description="Helical" evidence="9">
    <location>
        <begin position="180"/>
        <end position="202"/>
    </location>
</feature>
<feature type="transmembrane region" description="Helical" evidence="9">
    <location>
        <begin position="149"/>
        <end position="168"/>
    </location>
</feature>
<keyword evidence="11" id="KW-1185">Reference proteome</keyword>
<feature type="transmembrane region" description="Helical" evidence="9">
    <location>
        <begin position="93"/>
        <end position="112"/>
    </location>
</feature>
<evidence type="ECO:0000313" key="11">
    <source>
        <dbReference type="Proteomes" id="UP001151287"/>
    </source>
</evidence>
<name>A0A9Q0HGK7_9POAL</name>
<dbReference type="InterPro" id="IPR006603">
    <property type="entry name" value="PQ-loop_rpt"/>
</dbReference>
<reference evidence="10" key="1">
    <citation type="journal article" date="2022" name="Cell">
        <title>Repeat-based holocentromeres influence genome architecture and karyotype evolution.</title>
        <authorList>
            <person name="Hofstatter P.G."/>
            <person name="Thangavel G."/>
            <person name="Lux T."/>
            <person name="Neumann P."/>
            <person name="Vondrak T."/>
            <person name="Novak P."/>
            <person name="Zhang M."/>
            <person name="Costa L."/>
            <person name="Castellani M."/>
            <person name="Scott A."/>
            <person name="Toegelov H."/>
            <person name="Fuchs J."/>
            <person name="Mata-Sucre Y."/>
            <person name="Dias Y."/>
            <person name="Vanzela A.L.L."/>
            <person name="Huettel B."/>
            <person name="Almeida C.C.S."/>
            <person name="Simkova H."/>
            <person name="Souza G."/>
            <person name="Pedrosa-Harand A."/>
            <person name="Macas J."/>
            <person name="Mayer K.F.X."/>
            <person name="Houben A."/>
            <person name="Marques A."/>
        </authorList>
    </citation>
    <scope>NUCLEOTIDE SEQUENCE</scope>
    <source>
        <strain evidence="10">RhyBre1mFocal</strain>
    </source>
</reference>
<protein>
    <recommendedName>
        <fullName evidence="8">Cystinosin homolog</fullName>
    </recommendedName>
</protein>
<evidence type="ECO:0000256" key="5">
    <source>
        <dbReference type="ARBA" id="ARBA00022989"/>
    </source>
</evidence>
<organism evidence="10 11">
    <name type="scientific">Rhynchospora breviuscula</name>
    <dbReference type="NCBI Taxonomy" id="2022672"/>
    <lineage>
        <taxon>Eukaryota</taxon>
        <taxon>Viridiplantae</taxon>
        <taxon>Streptophyta</taxon>
        <taxon>Embryophyta</taxon>
        <taxon>Tracheophyta</taxon>
        <taxon>Spermatophyta</taxon>
        <taxon>Magnoliopsida</taxon>
        <taxon>Liliopsida</taxon>
        <taxon>Poales</taxon>
        <taxon>Cyperaceae</taxon>
        <taxon>Cyperoideae</taxon>
        <taxon>Rhynchosporeae</taxon>
        <taxon>Rhynchospora</taxon>
    </lineage>
</organism>
<dbReference type="AlphaFoldDB" id="A0A9Q0HGK7"/>
<keyword evidence="3 9" id="KW-0812">Transmembrane</keyword>
<feature type="transmembrane region" description="Helical" evidence="9">
    <location>
        <begin position="124"/>
        <end position="143"/>
    </location>
</feature>
<evidence type="ECO:0000313" key="10">
    <source>
        <dbReference type="EMBL" id="KAJ1685785.1"/>
    </source>
</evidence>
<keyword evidence="6 9" id="KW-0472">Membrane</keyword>
<gene>
    <name evidence="10" type="ORF">LUZ63_017175</name>
</gene>
<evidence type="ECO:0000256" key="6">
    <source>
        <dbReference type="ARBA" id="ARBA00023136"/>
    </source>
</evidence>
<feature type="transmembrane region" description="Helical" evidence="9">
    <location>
        <begin position="222"/>
        <end position="242"/>
    </location>
</feature>
<dbReference type="EMBL" id="JAMQYH010000005">
    <property type="protein sequence ID" value="KAJ1685785.1"/>
    <property type="molecule type" value="Genomic_DNA"/>
</dbReference>
<dbReference type="PANTHER" id="PTHR13131:SF5">
    <property type="entry name" value="CYSTINOSIN"/>
    <property type="match status" value="1"/>
</dbReference>
<comment type="subcellular location">
    <subcellularLocation>
        <location evidence="1">Lysosome membrane</location>
        <topology evidence="1">Multi-pass membrane protein</topology>
    </subcellularLocation>
</comment>
<evidence type="ECO:0000256" key="1">
    <source>
        <dbReference type="ARBA" id="ARBA00004155"/>
    </source>
</evidence>
<evidence type="ECO:0000256" key="2">
    <source>
        <dbReference type="ARBA" id="ARBA00022448"/>
    </source>
</evidence>
<dbReference type="OrthoDB" id="75720at2759"/>
<proteinExistence type="predicted"/>
<dbReference type="Gene3D" id="1.20.1280.290">
    <property type="match status" value="1"/>
</dbReference>
<dbReference type="PANTHER" id="PTHR13131">
    <property type="entry name" value="CYSTINOSIN"/>
    <property type="match status" value="1"/>
</dbReference>
<evidence type="ECO:0000256" key="3">
    <source>
        <dbReference type="ARBA" id="ARBA00022692"/>
    </source>
</evidence>
<feature type="transmembrane region" description="Helical" evidence="9">
    <location>
        <begin position="12"/>
        <end position="32"/>
    </location>
</feature>
<dbReference type="InterPro" id="IPR005282">
    <property type="entry name" value="LC_transporter"/>
</dbReference>
<dbReference type="Pfam" id="PF04193">
    <property type="entry name" value="PQ-loop"/>
    <property type="match status" value="2"/>
</dbReference>
<dbReference type="FunFam" id="1.20.1280.290:FF:000018">
    <property type="entry name" value="Cystinosin homolog"/>
    <property type="match status" value="1"/>
</dbReference>
<evidence type="ECO:0000256" key="9">
    <source>
        <dbReference type="SAM" id="Phobius"/>
    </source>
</evidence>
<evidence type="ECO:0000256" key="4">
    <source>
        <dbReference type="ARBA" id="ARBA00022737"/>
    </source>
</evidence>